<dbReference type="InterPro" id="IPR048254">
    <property type="entry name" value="CDP_ALCOHOL_P_TRANSF_CS"/>
</dbReference>
<evidence type="ECO:0000256" key="11">
    <source>
        <dbReference type="RuleBase" id="RU003750"/>
    </source>
</evidence>
<feature type="compositionally biased region" description="Low complexity" evidence="12">
    <location>
        <begin position="201"/>
        <end position="218"/>
    </location>
</feature>
<evidence type="ECO:0000256" key="9">
    <source>
        <dbReference type="ARBA" id="ARBA00023209"/>
    </source>
</evidence>
<accession>A0ABQ2KGQ0</accession>
<keyword evidence="9" id="KW-0594">Phospholipid biosynthesis</keyword>
<evidence type="ECO:0000256" key="3">
    <source>
        <dbReference type="ARBA" id="ARBA00022516"/>
    </source>
</evidence>
<evidence type="ECO:0000256" key="5">
    <source>
        <dbReference type="ARBA" id="ARBA00022692"/>
    </source>
</evidence>
<evidence type="ECO:0000313" key="14">
    <source>
        <dbReference type="EMBL" id="GGN81324.1"/>
    </source>
</evidence>
<keyword evidence="15" id="KW-1185">Reference proteome</keyword>
<feature type="transmembrane region" description="Helical" evidence="13">
    <location>
        <begin position="96"/>
        <end position="116"/>
    </location>
</feature>
<dbReference type="PANTHER" id="PTHR14269:SF62">
    <property type="entry name" value="CDP-DIACYLGLYCEROL--GLYCEROL-3-PHOSPHATE 3-PHOSPHATIDYLTRANSFERASE 1, CHLOROPLASTIC"/>
    <property type="match status" value="1"/>
</dbReference>
<keyword evidence="3" id="KW-0444">Lipid biosynthesis</keyword>
<name>A0ABQ2KGQ0_9MICO</name>
<comment type="caution">
    <text evidence="14">The sequence shown here is derived from an EMBL/GenBank/DDBJ whole genome shotgun (WGS) entry which is preliminary data.</text>
</comment>
<keyword evidence="10" id="KW-1208">Phospholipid metabolism</keyword>
<sequence>MAGSFETRVWTVPNAITVARLALLVPVCLLVLQGAEGSWWPPVLLALWASTDWIDGVLARALGQTSRLGEILDPIADRVGITGVTLSLAIVGVVDWWVLAIIAATDVATVALAGAAARDGGIRVSWLGKWRTAVLLTAVVVLVLGETVWPAATVGGLVLLLVGTALHVLAGADYIRKARGGTGGSRRRTGEARRGADGGRVDAAPADAAGATDAEGAR</sequence>
<feature type="transmembrane region" description="Helical" evidence="13">
    <location>
        <begin position="128"/>
        <end position="145"/>
    </location>
</feature>
<evidence type="ECO:0000256" key="1">
    <source>
        <dbReference type="ARBA" id="ARBA00004141"/>
    </source>
</evidence>
<feature type="transmembrane region" description="Helical" evidence="13">
    <location>
        <begin position="151"/>
        <end position="170"/>
    </location>
</feature>
<evidence type="ECO:0000256" key="6">
    <source>
        <dbReference type="ARBA" id="ARBA00022989"/>
    </source>
</evidence>
<dbReference type="PANTHER" id="PTHR14269">
    <property type="entry name" value="CDP-DIACYLGLYCEROL--GLYCEROL-3-PHOSPHATE 3-PHOSPHATIDYLTRANSFERASE-RELATED"/>
    <property type="match status" value="1"/>
</dbReference>
<evidence type="ECO:0000256" key="10">
    <source>
        <dbReference type="ARBA" id="ARBA00023264"/>
    </source>
</evidence>
<keyword evidence="8 13" id="KW-0472">Membrane</keyword>
<keyword evidence="6 13" id="KW-1133">Transmembrane helix</keyword>
<dbReference type="InterPro" id="IPR000462">
    <property type="entry name" value="CDP-OH_P_trans"/>
</dbReference>
<feature type="region of interest" description="Disordered" evidence="12">
    <location>
        <begin position="180"/>
        <end position="218"/>
    </location>
</feature>
<evidence type="ECO:0000256" key="4">
    <source>
        <dbReference type="ARBA" id="ARBA00022679"/>
    </source>
</evidence>
<proteinExistence type="inferred from homology"/>
<reference evidence="15" key="1">
    <citation type="journal article" date="2019" name="Int. J. Syst. Evol. Microbiol.">
        <title>The Global Catalogue of Microorganisms (GCM) 10K type strain sequencing project: providing services to taxonomists for standard genome sequencing and annotation.</title>
        <authorList>
            <consortium name="The Broad Institute Genomics Platform"/>
            <consortium name="The Broad Institute Genome Sequencing Center for Infectious Disease"/>
            <person name="Wu L."/>
            <person name="Ma J."/>
        </authorList>
    </citation>
    <scope>NUCLEOTIDE SEQUENCE [LARGE SCALE GENOMIC DNA]</scope>
    <source>
        <strain evidence="15">CGMCC 1.6960</strain>
    </source>
</reference>
<keyword evidence="4 11" id="KW-0808">Transferase</keyword>
<dbReference type="InterPro" id="IPR043130">
    <property type="entry name" value="CDP-OH_PTrfase_TM_dom"/>
</dbReference>
<organism evidence="14 15">
    <name type="scientific">Agrococcus terreus</name>
    <dbReference type="NCBI Taxonomy" id="574649"/>
    <lineage>
        <taxon>Bacteria</taxon>
        <taxon>Bacillati</taxon>
        <taxon>Actinomycetota</taxon>
        <taxon>Actinomycetes</taxon>
        <taxon>Micrococcales</taxon>
        <taxon>Microbacteriaceae</taxon>
        <taxon>Agrococcus</taxon>
    </lineage>
</organism>
<dbReference type="Gene3D" id="1.20.120.1760">
    <property type="match status" value="1"/>
</dbReference>
<protein>
    <submittedName>
        <fullName evidence="14">Phosphatidylglycerophosphate synthase</fullName>
    </submittedName>
</protein>
<keyword evidence="5 13" id="KW-0812">Transmembrane</keyword>
<keyword evidence="7" id="KW-0443">Lipid metabolism</keyword>
<dbReference type="PROSITE" id="PS00379">
    <property type="entry name" value="CDP_ALCOHOL_P_TRANSF"/>
    <property type="match status" value="1"/>
</dbReference>
<evidence type="ECO:0000256" key="2">
    <source>
        <dbReference type="ARBA" id="ARBA00010441"/>
    </source>
</evidence>
<feature type="compositionally biased region" description="Basic and acidic residues" evidence="12">
    <location>
        <begin position="188"/>
        <end position="200"/>
    </location>
</feature>
<evidence type="ECO:0000256" key="12">
    <source>
        <dbReference type="SAM" id="MobiDB-lite"/>
    </source>
</evidence>
<evidence type="ECO:0000313" key="15">
    <source>
        <dbReference type="Proteomes" id="UP000626982"/>
    </source>
</evidence>
<comment type="similarity">
    <text evidence="2 11">Belongs to the CDP-alcohol phosphatidyltransferase class-I family.</text>
</comment>
<dbReference type="InterPro" id="IPR050324">
    <property type="entry name" value="CDP-alcohol_PTase-I"/>
</dbReference>
<evidence type="ECO:0000256" key="8">
    <source>
        <dbReference type="ARBA" id="ARBA00023136"/>
    </source>
</evidence>
<evidence type="ECO:0000256" key="7">
    <source>
        <dbReference type="ARBA" id="ARBA00023098"/>
    </source>
</evidence>
<dbReference type="EMBL" id="BMLM01000001">
    <property type="protein sequence ID" value="GGN81324.1"/>
    <property type="molecule type" value="Genomic_DNA"/>
</dbReference>
<evidence type="ECO:0000256" key="13">
    <source>
        <dbReference type="SAM" id="Phobius"/>
    </source>
</evidence>
<dbReference type="Proteomes" id="UP000626982">
    <property type="component" value="Unassembled WGS sequence"/>
</dbReference>
<dbReference type="Pfam" id="PF01066">
    <property type="entry name" value="CDP-OH_P_transf"/>
    <property type="match status" value="1"/>
</dbReference>
<comment type="subcellular location">
    <subcellularLocation>
        <location evidence="1">Membrane</location>
        <topology evidence="1">Multi-pass membrane protein</topology>
    </subcellularLocation>
</comment>
<gene>
    <name evidence="14" type="ORF">GCM10010968_10010</name>
</gene>
<dbReference type="RefSeq" id="WP_188716692.1">
    <property type="nucleotide sequence ID" value="NZ_BAABBD010000006.1"/>
</dbReference>